<dbReference type="PANTHER" id="PTHR30309">
    <property type="entry name" value="INNER MEMBRANE PROTEIN YGIH"/>
    <property type="match status" value="1"/>
</dbReference>
<dbReference type="NCBIfam" id="TIGR00023">
    <property type="entry name" value="glycerol-3-phosphate 1-O-acyltransferase PlsY"/>
    <property type="match status" value="1"/>
</dbReference>
<dbReference type="HAMAP" id="MF_01043">
    <property type="entry name" value="PlsY"/>
    <property type="match status" value="1"/>
</dbReference>
<dbReference type="InterPro" id="IPR003811">
    <property type="entry name" value="G3P_acylTferase_PlsY"/>
</dbReference>
<keyword evidence="12" id="KW-1185">Reference proteome</keyword>
<evidence type="ECO:0000313" key="12">
    <source>
        <dbReference type="Proteomes" id="UP000198771"/>
    </source>
</evidence>
<feature type="transmembrane region" description="Helical" evidence="10">
    <location>
        <begin position="78"/>
        <end position="98"/>
    </location>
</feature>
<dbReference type="AlphaFoldDB" id="A0A1G6A1W7"/>
<feature type="transmembrane region" description="Helical" evidence="10">
    <location>
        <begin position="44"/>
        <end position="66"/>
    </location>
</feature>
<proteinExistence type="inferred from homology"/>
<evidence type="ECO:0000256" key="3">
    <source>
        <dbReference type="ARBA" id="ARBA00022679"/>
    </source>
</evidence>
<reference evidence="11 12" key="1">
    <citation type="submission" date="2016-10" db="EMBL/GenBank/DDBJ databases">
        <authorList>
            <person name="de Groot N.N."/>
        </authorList>
    </citation>
    <scope>NUCLEOTIDE SEQUENCE [LARGE SCALE GENOMIC DNA]</scope>
    <source>
        <strain evidence="11 12">ASO4-2</strain>
    </source>
</reference>
<protein>
    <recommendedName>
        <fullName evidence="10">Glycerol-3-phosphate acyltransferase</fullName>
    </recommendedName>
    <alternativeName>
        <fullName evidence="10">Acyl-PO4 G3P acyltransferase</fullName>
    </alternativeName>
    <alternativeName>
        <fullName evidence="10">Acyl-phosphate--glycerol-3-phosphate acyltransferase</fullName>
    </alternativeName>
    <alternativeName>
        <fullName evidence="10">G3P acyltransferase</fullName>
        <shortName evidence="10">GPAT</shortName>
        <ecNumber evidence="10">2.3.1.275</ecNumber>
    </alternativeName>
    <alternativeName>
        <fullName evidence="10">Lysophosphatidic acid synthase</fullName>
        <shortName evidence="10">LPA synthase</shortName>
    </alternativeName>
</protein>
<dbReference type="Proteomes" id="UP000198771">
    <property type="component" value="Unassembled WGS sequence"/>
</dbReference>
<dbReference type="STRING" id="617002.SAMN05660653_00084"/>
<evidence type="ECO:0000256" key="5">
    <source>
        <dbReference type="ARBA" id="ARBA00022989"/>
    </source>
</evidence>
<keyword evidence="8 10" id="KW-0594">Phospholipid biosynthesis</keyword>
<feature type="transmembrane region" description="Helical" evidence="10">
    <location>
        <begin position="152"/>
        <end position="174"/>
    </location>
</feature>
<comment type="similarity">
    <text evidence="10">Belongs to the PlsY family.</text>
</comment>
<dbReference type="OrthoDB" id="9777124at2"/>
<dbReference type="Pfam" id="PF02660">
    <property type="entry name" value="G3P_acyltransf"/>
    <property type="match status" value="1"/>
</dbReference>
<dbReference type="SMART" id="SM01207">
    <property type="entry name" value="G3P_acyltransf"/>
    <property type="match status" value="1"/>
</dbReference>
<evidence type="ECO:0000256" key="10">
    <source>
        <dbReference type="HAMAP-Rule" id="MF_01043"/>
    </source>
</evidence>
<evidence type="ECO:0000256" key="6">
    <source>
        <dbReference type="ARBA" id="ARBA00023098"/>
    </source>
</evidence>
<dbReference type="GO" id="GO:0005886">
    <property type="term" value="C:plasma membrane"/>
    <property type="evidence" value="ECO:0007669"/>
    <property type="project" value="UniProtKB-SubCell"/>
</dbReference>
<dbReference type="EC" id="2.3.1.275" evidence="10"/>
<evidence type="ECO:0000313" key="11">
    <source>
        <dbReference type="EMBL" id="SDB02424.1"/>
    </source>
</evidence>
<evidence type="ECO:0000256" key="4">
    <source>
        <dbReference type="ARBA" id="ARBA00022692"/>
    </source>
</evidence>
<organism evidence="11 12">
    <name type="scientific">Desulfonatronum thiosulfatophilum</name>
    <dbReference type="NCBI Taxonomy" id="617002"/>
    <lineage>
        <taxon>Bacteria</taxon>
        <taxon>Pseudomonadati</taxon>
        <taxon>Thermodesulfobacteriota</taxon>
        <taxon>Desulfovibrionia</taxon>
        <taxon>Desulfovibrionales</taxon>
        <taxon>Desulfonatronaceae</taxon>
        <taxon>Desulfonatronum</taxon>
    </lineage>
</organism>
<evidence type="ECO:0000256" key="9">
    <source>
        <dbReference type="ARBA" id="ARBA00023264"/>
    </source>
</evidence>
<evidence type="ECO:0000256" key="1">
    <source>
        <dbReference type="ARBA" id="ARBA00022475"/>
    </source>
</evidence>
<comment type="pathway">
    <text evidence="10">Lipid metabolism; phospholipid metabolism.</text>
</comment>
<keyword evidence="9 10" id="KW-1208">Phospholipid metabolism</keyword>
<gene>
    <name evidence="10" type="primary">plsY</name>
    <name evidence="11" type="ORF">SAMN05660653_00084</name>
</gene>
<evidence type="ECO:0000256" key="7">
    <source>
        <dbReference type="ARBA" id="ARBA00023136"/>
    </source>
</evidence>
<evidence type="ECO:0000256" key="2">
    <source>
        <dbReference type="ARBA" id="ARBA00022516"/>
    </source>
</evidence>
<comment type="subcellular location">
    <subcellularLocation>
        <location evidence="10">Cell membrane</location>
        <topology evidence="10">Multi-pass membrane protein</topology>
    </subcellularLocation>
</comment>
<sequence>MFTILWLGMSYVVGAIPFGLLLTKMRGLPDPRKHGSRNMGATNVARVCGTGCGVATLLLDMLKGFFPVAVAVSFSNSWFFITLTALAVLLGHMYSVFLSGKGGKGAATTVGLYLGLAFWPTFLGLLVCLTVIKLGGFVSLGSLTLVTLMPILLLLTGMYNFLPLSLLVMILVYARHKDNIQRLAKGEEQPWRCCA</sequence>
<comment type="function">
    <text evidence="10">Catalyzes the transfer of an acyl group from acyl-phosphate (acyl-PO(4)) to glycerol-3-phosphate (G3P) to form lysophosphatidic acid (LPA). This enzyme utilizes acyl-phosphate as fatty acyl donor, but not acyl-CoA or acyl-ACP.</text>
</comment>
<comment type="catalytic activity">
    <reaction evidence="10">
        <text>an acyl phosphate + sn-glycerol 3-phosphate = a 1-acyl-sn-glycero-3-phosphate + phosphate</text>
        <dbReference type="Rhea" id="RHEA:34075"/>
        <dbReference type="ChEBI" id="CHEBI:43474"/>
        <dbReference type="ChEBI" id="CHEBI:57597"/>
        <dbReference type="ChEBI" id="CHEBI:57970"/>
        <dbReference type="ChEBI" id="CHEBI:59918"/>
        <dbReference type="EC" id="2.3.1.275"/>
    </reaction>
</comment>
<keyword evidence="3 10" id="KW-0808">Transferase</keyword>
<dbReference type="UniPathway" id="UPA00085"/>
<dbReference type="PANTHER" id="PTHR30309:SF0">
    <property type="entry name" value="GLYCEROL-3-PHOSPHATE ACYLTRANSFERASE-RELATED"/>
    <property type="match status" value="1"/>
</dbReference>
<name>A0A1G6A1W7_9BACT</name>
<feature type="transmembrane region" description="Helical" evidence="10">
    <location>
        <begin position="6"/>
        <end position="23"/>
    </location>
</feature>
<dbReference type="GO" id="GO:0008654">
    <property type="term" value="P:phospholipid biosynthetic process"/>
    <property type="evidence" value="ECO:0007669"/>
    <property type="project" value="UniProtKB-UniRule"/>
</dbReference>
<accession>A0A1G6A1W7</accession>
<keyword evidence="1 10" id="KW-1003">Cell membrane</keyword>
<feature type="transmembrane region" description="Helical" evidence="10">
    <location>
        <begin position="110"/>
        <end position="132"/>
    </location>
</feature>
<keyword evidence="6 10" id="KW-0443">Lipid metabolism</keyword>
<dbReference type="RefSeq" id="WP_092116101.1">
    <property type="nucleotide sequence ID" value="NZ_FMXO01000001.1"/>
</dbReference>
<dbReference type="GO" id="GO:0043772">
    <property type="term" value="F:acyl-phosphate glycerol-3-phosphate acyltransferase activity"/>
    <property type="evidence" value="ECO:0007669"/>
    <property type="project" value="UniProtKB-UniRule"/>
</dbReference>
<comment type="subunit">
    <text evidence="10">Probably interacts with PlsX.</text>
</comment>
<dbReference type="EMBL" id="FMXO01000001">
    <property type="protein sequence ID" value="SDB02424.1"/>
    <property type="molecule type" value="Genomic_DNA"/>
</dbReference>
<evidence type="ECO:0000256" key="8">
    <source>
        <dbReference type="ARBA" id="ARBA00023209"/>
    </source>
</evidence>
<keyword evidence="4 10" id="KW-0812">Transmembrane</keyword>
<keyword evidence="11" id="KW-0012">Acyltransferase</keyword>
<keyword evidence="5 10" id="KW-1133">Transmembrane helix</keyword>
<keyword evidence="2 10" id="KW-0444">Lipid biosynthesis</keyword>
<keyword evidence="7 10" id="KW-0472">Membrane</keyword>